<dbReference type="InterPro" id="IPR025312">
    <property type="entry name" value="DUF4216"/>
</dbReference>
<proteinExistence type="predicted"/>
<dbReference type="PANTHER" id="PTHR10775">
    <property type="entry name" value="OS08G0208400 PROTEIN"/>
    <property type="match status" value="1"/>
</dbReference>
<dbReference type="InterPro" id="IPR025452">
    <property type="entry name" value="DUF4218"/>
</dbReference>
<name>A0AAF0ZSW2_SOLVR</name>
<dbReference type="Proteomes" id="UP001234989">
    <property type="component" value="Chromosome 10"/>
</dbReference>
<keyword evidence="5" id="KW-1185">Reference proteome</keyword>
<dbReference type="InterPro" id="IPR004242">
    <property type="entry name" value="Transposase_21"/>
</dbReference>
<dbReference type="AlphaFoldDB" id="A0AAF0ZSW2"/>
<organism evidence="4 5">
    <name type="scientific">Solanum verrucosum</name>
    <dbReference type="NCBI Taxonomy" id="315347"/>
    <lineage>
        <taxon>Eukaryota</taxon>
        <taxon>Viridiplantae</taxon>
        <taxon>Streptophyta</taxon>
        <taxon>Embryophyta</taxon>
        <taxon>Tracheophyta</taxon>
        <taxon>Spermatophyta</taxon>
        <taxon>Magnoliopsida</taxon>
        <taxon>eudicotyledons</taxon>
        <taxon>Gunneridae</taxon>
        <taxon>Pentapetalae</taxon>
        <taxon>asterids</taxon>
        <taxon>lamiids</taxon>
        <taxon>Solanales</taxon>
        <taxon>Solanaceae</taxon>
        <taxon>Solanoideae</taxon>
        <taxon>Solaneae</taxon>
        <taxon>Solanum</taxon>
    </lineage>
</organism>
<protein>
    <recommendedName>
        <fullName evidence="6">DUF4216 domain-containing protein</fullName>
    </recommendedName>
</protein>
<evidence type="ECO:0008006" key="6">
    <source>
        <dbReference type="Google" id="ProtNLM"/>
    </source>
</evidence>
<feature type="domain" description="DUF4216" evidence="2">
    <location>
        <begin position="329"/>
        <end position="359"/>
    </location>
</feature>
<feature type="domain" description="DUF4218" evidence="3">
    <location>
        <begin position="252"/>
        <end position="287"/>
    </location>
</feature>
<dbReference type="Pfam" id="PF13960">
    <property type="entry name" value="DUF4218"/>
    <property type="match status" value="1"/>
</dbReference>
<gene>
    <name evidence="4" type="ORF">MTR67_044387</name>
</gene>
<dbReference type="EMBL" id="CP133621">
    <property type="protein sequence ID" value="WMV51002.1"/>
    <property type="molecule type" value="Genomic_DNA"/>
</dbReference>
<dbReference type="Pfam" id="PF02992">
    <property type="entry name" value="Transposase_21"/>
    <property type="match status" value="1"/>
</dbReference>
<dbReference type="Pfam" id="PF13952">
    <property type="entry name" value="DUF4216"/>
    <property type="match status" value="1"/>
</dbReference>
<evidence type="ECO:0000259" key="3">
    <source>
        <dbReference type="Pfam" id="PF13960"/>
    </source>
</evidence>
<accession>A0AAF0ZSW2</accession>
<evidence type="ECO:0000256" key="1">
    <source>
        <dbReference type="SAM" id="MobiDB-lite"/>
    </source>
</evidence>
<dbReference type="PANTHER" id="PTHR10775:SF177">
    <property type="entry name" value="TNP2, PARTIAL"/>
    <property type="match status" value="1"/>
</dbReference>
<evidence type="ECO:0000313" key="4">
    <source>
        <dbReference type="EMBL" id="WMV51002.1"/>
    </source>
</evidence>
<reference evidence="4" key="1">
    <citation type="submission" date="2023-08" db="EMBL/GenBank/DDBJ databases">
        <title>A de novo genome assembly of Solanum verrucosum Schlechtendal, a Mexican diploid species geographically isolated from the other diploid A-genome species in potato relatives.</title>
        <authorList>
            <person name="Hosaka K."/>
        </authorList>
    </citation>
    <scope>NUCLEOTIDE SEQUENCE</scope>
    <source>
        <tissue evidence="4">Young leaves</tissue>
    </source>
</reference>
<evidence type="ECO:0000313" key="5">
    <source>
        <dbReference type="Proteomes" id="UP001234989"/>
    </source>
</evidence>
<feature type="region of interest" description="Disordered" evidence="1">
    <location>
        <begin position="462"/>
        <end position="485"/>
    </location>
</feature>
<sequence>MSSKTSVDMRWHKEKHLDEANVLRQPADSEAWKEFDKNHPWFAQEPRNIRLGLATDGFNPFGNMSTLYSMWPVILAPYNLPPWKCLKDPFMIMSLLIPGPQAPGKDIDVYLRPLIYELKELWNDGVDTFDASTGKCFKMHASILWTINDFPAYRNLSGWSTKGYMACPTCNKDASSQKVRNKIFYMGHRRHLEPSHSWRRSKKFDGCVSVDDGKITRLKSHDYHVLLQRVLPIALRGFPNKDVSLALIELGTSEGSIADGYIIDECLTFWSMYLTDIETRFNREHRNDDGSSSKDEHVLDIFSKNSRPFRDGIYDVIPKKDFDMARWFWYEQDSFVLATQAKQVFYIDDPKLGENWRIVLKFQDRHLYDVPEKENSKAESDELHIANYEVYQDISLENNSIVNDSVEILCQLQRDDIDSVTLDANVIELEAQTQHTVEIHYSDDDCNQEDDTIIEYISDHEENEGNNSTNDDEVDSTFDGGDIGL</sequence>
<evidence type="ECO:0000259" key="2">
    <source>
        <dbReference type="Pfam" id="PF13952"/>
    </source>
</evidence>